<organism evidence="6 7">
    <name type="scientific">Leptolyngbya iicbica LK</name>
    <dbReference type="NCBI Taxonomy" id="2294035"/>
    <lineage>
        <taxon>Bacteria</taxon>
        <taxon>Bacillati</taxon>
        <taxon>Cyanobacteriota</taxon>
        <taxon>Cyanophyceae</taxon>
        <taxon>Leptolyngbyales</taxon>
        <taxon>Leptolyngbyaceae</taxon>
        <taxon>Leptolyngbya group</taxon>
        <taxon>Leptolyngbya</taxon>
        <taxon>Leptolyngbya iicbica</taxon>
    </lineage>
</organism>
<dbReference type="Gene3D" id="1.10.260.40">
    <property type="entry name" value="lambda repressor-like DNA-binding domains"/>
    <property type="match status" value="1"/>
</dbReference>
<dbReference type="Pfam" id="PF01381">
    <property type="entry name" value="HTH_3"/>
    <property type="match status" value="1"/>
</dbReference>
<protein>
    <submittedName>
        <fullName evidence="6">Helix-turn-helix domain-containing protein</fullName>
    </submittedName>
</protein>
<dbReference type="Proteomes" id="UP000292459">
    <property type="component" value="Unassembled WGS sequence"/>
</dbReference>
<keyword evidence="7" id="KW-1185">Reference proteome</keyword>
<dbReference type="Pfam" id="PF00037">
    <property type="entry name" value="Fer4"/>
    <property type="match status" value="1"/>
</dbReference>
<dbReference type="GO" id="GO:0046872">
    <property type="term" value="F:metal ion binding"/>
    <property type="evidence" value="ECO:0007669"/>
    <property type="project" value="UniProtKB-KW"/>
</dbReference>
<proteinExistence type="predicted"/>
<dbReference type="SUPFAM" id="SSF54862">
    <property type="entry name" value="4Fe-4S ferredoxins"/>
    <property type="match status" value="1"/>
</dbReference>
<gene>
    <name evidence="6" type="ORF">DYY88_23045</name>
</gene>
<reference evidence="6 7" key="1">
    <citation type="submission" date="2018-11" db="EMBL/GenBank/DDBJ databases">
        <title>Whole genome sequencing of an environmental sample.</title>
        <authorList>
            <person name="Sarangi A.N."/>
            <person name="Singh D."/>
            <person name="Tripathy S."/>
        </authorList>
    </citation>
    <scope>NUCLEOTIDE SEQUENCE [LARGE SCALE GENOMIC DNA]</scope>
    <source>
        <strain evidence="6 7">Lakshadweep</strain>
    </source>
</reference>
<dbReference type="Gene3D" id="3.30.70.20">
    <property type="match status" value="1"/>
</dbReference>
<dbReference type="EMBL" id="QVFV01000012">
    <property type="protein sequence ID" value="RZM74682.1"/>
    <property type="molecule type" value="Genomic_DNA"/>
</dbReference>
<dbReference type="InterPro" id="IPR010982">
    <property type="entry name" value="Lambda_DNA-bd_dom_sf"/>
</dbReference>
<dbReference type="PROSITE" id="PS00198">
    <property type="entry name" value="4FE4S_FER_1"/>
    <property type="match status" value="1"/>
</dbReference>
<sequence length="547" mass="62352">MAQTVNNENCTLCSVCQSVCPEGAIKTQADGDGFWVDPTLCNDCVNEPMPLCAEFCQVNAVAKLQPKKGRCKSTLLPPAIPEIFLNGKTNPFASSIVIWESCNILAQRSAVAWQPDDEGAWCYQRSVNRGRGNLKFRLAADPTDADLVPLTASTTQSEDIFADFDIRAACVHLILAAQITTLNQPWQETLVINDQHFEQYLGLDKRRDLTKLERLTLIKSLVYQCCRLFVTVDWPRQGKVPAFLLTEHPVWQLIDTHYYWEEDAEGHNHLIGLSFTIKAGVWAKHFLNKQDYRRHRAFYQYGALPQSLLAEVMSNWQQHEGAVRLLLWLLFKLRLGDQHRMTVRTLLKIAYGADRLTEATTVRGAHKRLLKTFEGDLEAVYHYGLTPIFDAETYPPDIQPMWMRVNQIPDSADEALAFWTEDANHHLSLTDAAPRDKWQRLLNARLCGFELSDEWQQTIKKKSVTRRQTAKPTPAKMTDVIPSDVIKSARQEQQLSQRALAERLGKSQSWVRDVESGRFGINVQDQLLLRTILNLVPDEPATQQDER</sequence>
<dbReference type="SUPFAM" id="SSF47413">
    <property type="entry name" value="lambda repressor-like DNA-binding domains"/>
    <property type="match status" value="1"/>
</dbReference>
<evidence type="ECO:0000259" key="4">
    <source>
        <dbReference type="PROSITE" id="PS50943"/>
    </source>
</evidence>
<dbReference type="PROSITE" id="PS51379">
    <property type="entry name" value="4FE4S_FER_2"/>
    <property type="match status" value="1"/>
</dbReference>
<comment type="caution">
    <text evidence="6">The sequence shown here is derived from an EMBL/GenBank/DDBJ whole genome shotgun (WGS) entry which is preliminary data.</text>
</comment>
<dbReference type="GO" id="GO:0003677">
    <property type="term" value="F:DNA binding"/>
    <property type="evidence" value="ECO:0007669"/>
    <property type="project" value="InterPro"/>
</dbReference>
<evidence type="ECO:0000256" key="2">
    <source>
        <dbReference type="ARBA" id="ARBA00023004"/>
    </source>
</evidence>
<dbReference type="InterPro" id="IPR017900">
    <property type="entry name" value="4Fe4S_Fe_S_CS"/>
</dbReference>
<dbReference type="InterPro" id="IPR001387">
    <property type="entry name" value="Cro/C1-type_HTH"/>
</dbReference>
<accession>A0A4V2E1N8</accession>
<feature type="domain" description="4Fe-4S ferredoxin-type" evidence="5">
    <location>
        <begin position="1"/>
        <end position="30"/>
    </location>
</feature>
<dbReference type="GO" id="GO:0051536">
    <property type="term" value="F:iron-sulfur cluster binding"/>
    <property type="evidence" value="ECO:0007669"/>
    <property type="project" value="UniProtKB-KW"/>
</dbReference>
<dbReference type="OrthoDB" id="9800445at2"/>
<feature type="domain" description="HTH cro/C1-type" evidence="4">
    <location>
        <begin position="486"/>
        <end position="543"/>
    </location>
</feature>
<dbReference type="CDD" id="cd00093">
    <property type="entry name" value="HTH_XRE"/>
    <property type="match status" value="1"/>
</dbReference>
<evidence type="ECO:0000256" key="3">
    <source>
        <dbReference type="ARBA" id="ARBA00023014"/>
    </source>
</evidence>
<evidence type="ECO:0000256" key="1">
    <source>
        <dbReference type="ARBA" id="ARBA00022723"/>
    </source>
</evidence>
<dbReference type="AlphaFoldDB" id="A0A4V2E1N8"/>
<dbReference type="InterPro" id="IPR017896">
    <property type="entry name" value="4Fe4S_Fe-S-bd"/>
</dbReference>
<evidence type="ECO:0000259" key="5">
    <source>
        <dbReference type="PROSITE" id="PS51379"/>
    </source>
</evidence>
<keyword evidence="2" id="KW-0408">Iron</keyword>
<keyword evidence="1" id="KW-0479">Metal-binding</keyword>
<dbReference type="RefSeq" id="WP_044151244.1">
    <property type="nucleotide sequence ID" value="NZ_QVFV01000012.1"/>
</dbReference>
<dbReference type="SMART" id="SM00530">
    <property type="entry name" value="HTH_XRE"/>
    <property type="match status" value="1"/>
</dbReference>
<dbReference type="PROSITE" id="PS50943">
    <property type="entry name" value="HTH_CROC1"/>
    <property type="match status" value="1"/>
</dbReference>
<keyword evidence="3" id="KW-0411">Iron-sulfur</keyword>
<name>A0A4V2E1N8_9CYAN</name>
<evidence type="ECO:0000313" key="6">
    <source>
        <dbReference type="EMBL" id="RZM74682.1"/>
    </source>
</evidence>
<evidence type="ECO:0000313" key="7">
    <source>
        <dbReference type="Proteomes" id="UP000292459"/>
    </source>
</evidence>